<evidence type="ECO:0008006" key="4">
    <source>
        <dbReference type="Google" id="ProtNLM"/>
    </source>
</evidence>
<proteinExistence type="inferred from homology"/>
<keyword evidence="3" id="KW-1185">Reference proteome</keyword>
<evidence type="ECO:0000313" key="3">
    <source>
        <dbReference type="Proteomes" id="UP001497516"/>
    </source>
</evidence>
<evidence type="ECO:0000313" key="2">
    <source>
        <dbReference type="EMBL" id="CAL1398154.1"/>
    </source>
</evidence>
<name>A0AAV2FJG0_9ROSI</name>
<dbReference type="Pfam" id="PF02519">
    <property type="entry name" value="Auxin_inducible"/>
    <property type="match status" value="1"/>
</dbReference>
<comment type="similarity">
    <text evidence="1">Belongs to the ARG7 family.</text>
</comment>
<dbReference type="InterPro" id="IPR003676">
    <property type="entry name" value="SAUR_fam"/>
</dbReference>
<protein>
    <recommendedName>
        <fullName evidence="4">Small auxin up regulated protein</fullName>
    </recommendedName>
</protein>
<dbReference type="Proteomes" id="UP001497516">
    <property type="component" value="Chromosome 6"/>
</dbReference>
<dbReference type="EMBL" id="OZ034819">
    <property type="protein sequence ID" value="CAL1398154.1"/>
    <property type="molecule type" value="Genomic_DNA"/>
</dbReference>
<reference evidence="2 3" key="1">
    <citation type="submission" date="2024-04" db="EMBL/GenBank/DDBJ databases">
        <authorList>
            <person name="Fracassetti M."/>
        </authorList>
    </citation>
    <scope>NUCLEOTIDE SEQUENCE [LARGE SCALE GENOMIC DNA]</scope>
</reference>
<dbReference type="AlphaFoldDB" id="A0AAV2FJG0"/>
<accession>A0AAV2FJG0</accession>
<evidence type="ECO:0000256" key="1">
    <source>
        <dbReference type="ARBA" id="ARBA00006974"/>
    </source>
</evidence>
<dbReference type="PANTHER" id="PTHR31175">
    <property type="entry name" value="AUXIN-RESPONSIVE FAMILY PROTEIN"/>
    <property type="match status" value="1"/>
</dbReference>
<sequence>MVVVSPMKLLKLAKKWRKQASMNGDNIIISLPIFRSNSGRARLLLKGHFAVYTVEDQKRFMVPMCCLEDQVFRQLLEMSEEEFGLPGNGPIRLPCDGLFMEGLVSWIKRREAADRDLIRKALIIASCVGNGGRFEVSCPSPLVTSGDYRRREPTGGQQFMVSSY</sequence>
<organism evidence="2 3">
    <name type="scientific">Linum trigynum</name>
    <dbReference type="NCBI Taxonomy" id="586398"/>
    <lineage>
        <taxon>Eukaryota</taxon>
        <taxon>Viridiplantae</taxon>
        <taxon>Streptophyta</taxon>
        <taxon>Embryophyta</taxon>
        <taxon>Tracheophyta</taxon>
        <taxon>Spermatophyta</taxon>
        <taxon>Magnoliopsida</taxon>
        <taxon>eudicotyledons</taxon>
        <taxon>Gunneridae</taxon>
        <taxon>Pentapetalae</taxon>
        <taxon>rosids</taxon>
        <taxon>fabids</taxon>
        <taxon>Malpighiales</taxon>
        <taxon>Linaceae</taxon>
        <taxon>Linum</taxon>
    </lineage>
</organism>
<dbReference type="GO" id="GO:0009733">
    <property type="term" value="P:response to auxin"/>
    <property type="evidence" value="ECO:0007669"/>
    <property type="project" value="InterPro"/>
</dbReference>
<gene>
    <name evidence="2" type="ORF">LTRI10_LOCUS38403</name>
</gene>
<dbReference type="PANTHER" id="PTHR31175:SF122">
    <property type="entry name" value="AUXIN-RESPONSIVE PROTEIN SAUR64-LIKE"/>
    <property type="match status" value="1"/>
</dbReference>